<dbReference type="InterPro" id="IPR019734">
    <property type="entry name" value="TPR_rpt"/>
</dbReference>
<keyword evidence="2 4" id="KW-0067">ATP-binding</keyword>
<organism evidence="4 5">
    <name type="scientific">Blastococcus deserti</name>
    <dbReference type="NCBI Taxonomy" id="2259033"/>
    <lineage>
        <taxon>Bacteria</taxon>
        <taxon>Bacillati</taxon>
        <taxon>Actinomycetota</taxon>
        <taxon>Actinomycetes</taxon>
        <taxon>Geodermatophilales</taxon>
        <taxon>Geodermatophilaceae</taxon>
        <taxon>Blastococcus</taxon>
    </lineage>
</organism>
<dbReference type="RefSeq" id="WP_376880351.1">
    <property type="nucleotide sequence ID" value="NZ_JBHUHP010000030.1"/>
</dbReference>
<dbReference type="InterPro" id="IPR027417">
    <property type="entry name" value="P-loop_NTPase"/>
</dbReference>
<dbReference type="PANTHER" id="PTHR16305">
    <property type="entry name" value="TESTICULAR SOLUBLE ADENYLYL CYCLASE"/>
    <property type="match status" value="1"/>
</dbReference>
<dbReference type="SUPFAM" id="SSF48452">
    <property type="entry name" value="TPR-like"/>
    <property type="match status" value="1"/>
</dbReference>
<feature type="domain" description="Orc1-like AAA ATPase" evidence="3">
    <location>
        <begin position="14"/>
        <end position="172"/>
    </location>
</feature>
<sequence length="1051" mass="113394">MEARLSTRRPAPRRLVGRRVALLALERAVEDAVAGHGGLVMLTGDPGIGKTALATVAADQAAHRAARVAWGTCWDGEGAPGFWPWIQVLRDLGSGARLLEDGPVEHTDGTPVRDEQAERFRLFDAVAQHLDVAARDRPLMVVLDDLHWADASSVRLLAFLARRLRALPVLVVGTYRDLDVAAPGHPLHQLLPPLAEQARLLPLTGLEPADVSALARTLLGTDVPDDLVADLHRRSGGNPFLVEQLTSLLESGSASDLPPVLGDVVARRLDRLPAPTRRLLDAAAVVGTEFDVDVAATAAGLRAEPALDVVHEAERARVVTAAAPGRARFGHDLFREVLYARLPARQRCALHLAVAEELERQRAAGRPVPPQEPAHHRAAALPLGDPERAVAALLEAGRDATGRRAFDEAVNYHRRATDLHPSPPPAQLVEYAHALRRAGRPDAAYDRFLAAAERARDEGDAGVLAAAALGAHRVATATDVVHADVVALLEEALAHDDVPVDRCLLLAALARELADGPARDEPRADALAREAIRAAQHLGDTSVLAHALWAQLDVRWRPGTARERLPLTDELEEVARRADEQELVLEAWFTRMVALLELADPAWSGALDEFVRLADELRVPHFRYLALSRRASRACLTGPVERADALIGEAIEYGEHVGEPDAWGVGSSQWVGLGLLRGDWSRLMGIAEERGRPLAPPGFAFVLRAFLHLERGETAAAAALVAGLGRPDELGYRWRRTASFALLAELAAALGDQESSARWYDELLPEGDTVGVLGGAVFTTGPVALQLGLLAATLGRTDEAIAHLERATELADRIAARLHAVRCRVELAAVLAHGTGIQRDRARPLLGVAAEEADRLGLDRLGERARQLLTGLDRPPENVFRRDGDVWDLTYAGRTVRLRDAKGLQDLARLLAAPGREIPAADLLGAPHLATVGADPVLDDRARTAYRQRIAELDARLAEADAAGDARRGARLTEERAAVVHELVAASGLGGRRRRLGDAGERARSTVTARIRDALRHIEQAHPELGGHLRTSVATGTRCSYRPTEAVHWRL</sequence>
<keyword evidence="5" id="KW-1185">Reference proteome</keyword>
<evidence type="ECO:0000256" key="2">
    <source>
        <dbReference type="ARBA" id="ARBA00022840"/>
    </source>
</evidence>
<comment type="caution">
    <text evidence="4">The sequence shown here is derived from an EMBL/GenBank/DDBJ whole genome shotgun (WGS) entry which is preliminary data.</text>
</comment>
<dbReference type="Gene3D" id="3.40.50.300">
    <property type="entry name" value="P-loop containing nucleotide triphosphate hydrolases"/>
    <property type="match status" value="1"/>
</dbReference>
<dbReference type="InterPro" id="IPR011990">
    <property type="entry name" value="TPR-like_helical_dom_sf"/>
</dbReference>
<evidence type="ECO:0000313" key="4">
    <source>
        <dbReference type="EMBL" id="MFD2094014.1"/>
    </source>
</evidence>
<evidence type="ECO:0000256" key="1">
    <source>
        <dbReference type="ARBA" id="ARBA00022741"/>
    </source>
</evidence>
<accession>A0ABW4XG83</accession>
<dbReference type="PANTHER" id="PTHR16305:SF35">
    <property type="entry name" value="TRANSCRIPTIONAL ACTIVATOR DOMAIN"/>
    <property type="match status" value="1"/>
</dbReference>
<dbReference type="GO" id="GO:0005524">
    <property type="term" value="F:ATP binding"/>
    <property type="evidence" value="ECO:0007669"/>
    <property type="project" value="UniProtKB-KW"/>
</dbReference>
<evidence type="ECO:0000259" key="3">
    <source>
        <dbReference type="Pfam" id="PF13191"/>
    </source>
</evidence>
<evidence type="ECO:0000313" key="5">
    <source>
        <dbReference type="Proteomes" id="UP001597402"/>
    </source>
</evidence>
<protein>
    <submittedName>
        <fullName evidence="4">ATP-binding protein</fullName>
    </submittedName>
</protein>
<reference evidence="5" key="1">
    <citation type="journal article" date="2019" name="Int. J. Syst. Evol. Microbiol.">
        <title>The Global Catalogue of Microorganisms (GCM) 10K type strain sequencing project: providing services to taxonomists for standard genome sequencing and annotation.</title>
        <authorList>
            <consortium name="The Broad Institute Genomics Platform"/>
            <consortium name="The Broad Institute Genome Sequencing Center for Infectious Disease"/>
            <person name="Wu L."/>
            <person name="Ma J."/>
        </authorList>
    </citation>
    <scope>NUCLEOTIDE SEQUENCE [LARGE SCALE GENOMIC DNA]</scope>
    <source>
        <strain evidence="5">JCM 3338</strain>
    </source>
</reference>
<dbReference type="Pfam" id="PF13191">
    <property type="entry name" value="AAA_16"/>
    <property type="match status" value="1"/>
</dbReference>
<dbReference type="SMART" id="SM00028">
    <property type="entry name" value="TPR"/>
    <property type="match status" value="3"/>
</dbReference>
<gene>
    <name evidence="4" type="ORF">ACFSHS_20810</name>
</gene>
<dbReference type="EMBL" id="JBHUHP010000030">
    <property type="protein sequence ID" value="MFD2094014.1"/>
    <property type="molecule type" value="Genomic_DNA"/>
</dbReference>
<name>A0ABW4XG83_9ACTN</name>
<keyword evidence="1" id="KW-0547">Nucleotide-binding</keyword>
<dbReference type="InterPro" id="IPR041664">
    <property type="entry name" value="AAA_16"/>
</dbReference>
<dbReference type="SUPFAM" id="SSF52540">
    <property type="entry name" value="P-loop containing nucleoside triphosphate hydrolases"/>
    <property type="match status" value="1"/>
</dbReference>
<dbReference type="Proteomes" id="UP001597402">
    <property type="component" value="Unassembled WGS sequence"/>
</dbReference>
<proteinExistence type="predicted"/>